<dbReference type="PROSITE" id="PS50850">
    <property type="entry name" value="MFS"/>
    <property type="match status" value="1"/>
</dbReference>
<feature type="transmembrane region" description="Helical" evidence="4">
    <location>
        <begin position="596"/>
        <end position="617"/>
    </location>
</feature>
<feature type="transmembrane region" description="Helical" evidence="4">
    <location>
        <begin position="274"/>
        <end position="292"/>
    </location>
</feature>
<keyword evidence="4" id="KW-0812">Transmembrane</keyword>
<name>A0A2G7FP06_9EURO</name>
<feature type="compositionally biased region" description="Polar residues" evidence="3">
    <location>
        <begin position="192"/>
        <end position="208"/>
    </location>
</feature>
<feature type="transmembrane region" description="Helical" evidence="4">
    <location>
        <begin position="499"/>
        <end position="520"/>
    </location>
</feature>
<keyword evidence="4" id="KW-0472">Membrane</keyword>
<comment type="similarity">
    <text evidence="2">Belongs to the major facilitator superfamily. Monocarboxylate porter (TC 2.A.1.13) family.</text>
</comment>
<feature type="transmembrane region" description="Helical" evidence="4">
    <location>
        <begin position="562"/>
        <end position="584"/>
    </location>
</feature>
<feature type="transmembrane region" description="Helical" evidence="4">
    <location>
        <begin position="390"/>
        <end position="412"/>
    </location>
</feature>
<dbReference type="InterPro" id="IPR036259">
    <property type="entry name" value="MFS_trans_sf"/>
</dbReference>
<dbReference type="GO" id="GO:0016020">
    <property type="term" value="C:membrane"/>
    <property type="evidence" value="ECO:0007669"/>
    <property type="project" value="UniProtKB-SubCell"/>
</dbReference>
<feature type="compositionally biased region" description="Basic and acidic residues" evidence="3">
    <location>
        <begin position="209"/>
        <end position="220"/>
    </location>
</feature>
<dbReference type="SUPFAM" id="SSF103473">
    <property type="entry name" value="MFS general substrate transporter"/>
    <property type="match status" value="1"/>
</dbReference>
<dbReference type="InterPro" id="IPR050327">
    <property type="entry name" value="Proton-linked_MCT"/>
</dbReference>
<proteinExistence type="inferred from homology"/>
<feature type="domain" description="Major facilitator superfamily (MFS) profile" evidence="5">
    <location>
        <begin position="435"/>
        <end position="630"/>
    </location>
</feature>
<dbReference type="Gene3D" id="1.20.1250.20">
    <property type="entry name" value="MFS general substrate transporter like domains"/>
    <property type="match status" value="2"/>
</dbReference>
<dbReference type="PANTHER" id="PTHR11360">
    <property type="entry name" value="MONOCARBOXYLATE TRANSPORTER"/>
    <property type="match status" value="1"/>
</dbReference>
<feature type="transmembrane region" description="Helical" evidence="4">
    <location>
        <begin position="526"/>
        <end position="550"/>
    </location>
</feature>
<feature type="transmembrane region" description="Helical" evidence="4">
    <location>
        <begin position="361"/>
        <end position="384"/>
    </location>
</feature>
<evidence type="ECO:0000256" key="4">
    <source>
        <dbReference type="SAM" id="Phobius"/>
    </source>
</evidence>
<comment type="caution">
    <text evidence="6">The sequence shown here is derived from an EMBL/GenBank/DDBJ whole genome shotgun (WGS) entry which is preliminary data.</text>
</comment>
<reference evidence="6 7" key="1">
    <citation type="submission" date="2017-05" db="EMBL/GenBank/DDBJ databases">
        <title>Genome sequence for an aflatoxigenic pathogen of Argentinian peanut, Aspergillus arachidicola.</title>
        <authorList>
            <person name="Moore G."/>
            <person name="Beltz S.B."/>
            <person name="Mack B.M."/>
        </authorList>
    </citation>
    <scope>NUCLEOTIDE SEQUENCE [LARGE SCALE GENOMIC DNA]</scope>
    <source>
        <strain evidence="6 7">CBS 117610</strain>
    </source>
</reference>
<evidence type="ECO:0000313" key="7">
    <source>
        <dbReference type="Proteomes" id="UP000231358"/>
    </source>
</evidence>
<dbReference type="PANTHER" id="PTHR11360:SF240">
    <property type="entry name" value="MONOCARBOXYLATE TRANSPORTER (EUROFUNG)-RELATED"/>
    <property type="match status" value="1"/>
</dbReference>
<keyword evidence="4" id="KW-1133">Transmembrane helix</keyword>
<dbReference type="EMBL" id="NEXV01000528">
    <property type="protein sequence ID" value="PIG82338.1"/>
    <property type="molecule type" value="Genomic_DNA"/>
</dbReference>
<evidence type="ECO:0000313" key="6">
    <source>
        <dbReference type="EMBL" id="PIG82338.1"/>
    </source>
</evidence>
<accession>A0A2G7FP06</accession>
<gene>
    <name evidence="6" type="ORF">AARAC_000165</name>
</gene>
<protein>
    <submittedName>
        <fullName evidence="6">Monocarboxylate permease</fullName>
    </submittedName>
</protein>
<comment type="subcellular location">
    <subcellularLocation>
        <location evidence="1">Membrane</location>
        <topology evidence="1">Multi-pass membrane protein</topology>
    </subcellularLocation>
</comment>
<feature type="transmembrane region" description="Helical" evidence="4">
    <location>
        <begin position="436"/>
        <end position="458"/>
    </location>
</feature>
<keyword evidence="7" id="KW-1185">Reference proteome</keyword>
<organism evidence="6 7">
    <name type="scientific">Aspergillus arachidicola</name>
    <dbReference type="NCBI Taxonomy" id="656916"/>
    <lineage>
        <taxon>Eukaryota</taxon>
        <taxon>Fungi</taxon>
        <taxon>Dikarya</taxon>
        <taxon>Ascomycota</taxon>
        <taxon>Pezizomycotina</taxon>
        <taxon>Eurotiomycetes</taxon>
        <taxon>Eurotiomycetidae</taxon>
        <taxon>Eurotiales</taxon>
        <taxon>Aspergillaceae</taxon>
        <taxon>Aspergillus</taxon>
        <taxon>Aspergillus subgen. Circumdati</taxon>
    </lineage>
</organism>
<feature type="transmembrane region" description="Helical" evidence="4">
    <location>
        <begin position="328"/>
        <end position="354"/>
    </location>
</feature>
<dbReference type="AlphaFoldDB" id="A0A2G7FP06"/>
<dbReference type="InterPro" id="IPR020846">
    <property type="entry name" value="MFS_dom"/>
</dbReference>
<dbReference type="GO" id="GO:0022857">
    <property type="term" value="F:transmembrane transporter activity"/>
    <property type="evidence" value="ECO:0007669"/>
    <property type="project" value="InterPro"/>
</dbReference>
<dbReference type="Pfam" id="PF07690">
    <property type="entry name" value="MFS_1"/>
    <property type="match status" value="1"/>
</dbReference>
<dbReference type="InterPro" id="IPR011701">
    <property type="entry name" value="MFS"/>
</dbReference>
<dbReference type="CDD" id="cd17352">
    <property type="entry name" value="MFS_MCT_SLC16"/>
    <property type="match status" value="1"/>
</dbReference>
<evidence type="ECO:0000256" key="2">
    <source>
        <dbReference type="ARBA" id="ARBA00006727"/>
    </source>
</evidence>
<sequence length="630" mass="68677">MDIPLFVEKHCDLTAINDKAPYPEVSSNFEAVFPISQPPPSTTIPVDWGSGNHHSPAAESLDIPSAVSSTTLGANSPSALPYFKCTAMQASYSMFMLVHRTRAAIASNRLSVCYPLMASPEPATEIQDARRLIEELRHAIECLKHSMERDMVFEGIAAMCRGLTAVYLSCIVEVDDQCEFPQEKRKGDMDDNNLTYSPSQTAPNSTVDKTARSHADRTEEDRAVDFPDGGWRAWSVVLGSWCAMVPSFGLLNTMGVLEAWLANDQLKEYSKASIGWIFGLYSFFLYFGSVQVGPVFDAYGLRPLLIPGCIGLVGSLMAFSVAREYYQFMLGFSVLGGISSSMVFTPSVACIAHWFHRRRALATGIAATAGGFGGIIFPIMIWNLSEVVGFPWAIRITGFICSFFCIVCILFLKTRLPPKKLGGGKIDIRALRETPFSLLTVAIFLIDFALLIPLTYLTSYAESHNMQESLAYQLVSILNAASILGRVVPGYFADRYGRFNVMIITTLVCTIFTLALWLPAGSNTAAIVAYAVLFGFWSGSAISLAPVCVAQISSTEDFGKRYGTTYSLVSVGALFAIPIAGEILKAQSSGGTKEDYSGLIVFCGLVYACACLFFALARGVSTGWRFKTVF</sequence>
<evidence type="ECO:0000256" key="1">
    <source>
        <dbReference type="ARBA" id="ARBA00004141"/>
    </source>
</evidence>
<dbReference type="Proteomes" id="UP000231358">
    <property type="component" value="Unassembled WGS sequence"/>
</dbReference>
<feature type="transmembrane region" description="Helical" evidence="4">
    <location>
        <begin position="470"/>
        <end position="492"/>
    </location>
</feature>
<feature type="region of interest" description="Disordered" evidence="3">
    <location>
        <begin position="183"/>
        <end position="220"/>
    </location>
</feature>
<evidence type="ECO:0000256" key="3">
    <source>
        <dbReference type="SAM" id="MobiDB-lite"/>
    </source>
</evidence>
<evidence type="ECO:0000259" key="5">
    <source>
        <dbReference type="PROSITE" id="PS50850"/>
    </source>
</evidence>
<feature type="transmembrane region" description="Helical" evidence="4">
    <location>
        <begin position="304"/>
        <end position="322"/>
    </location>
</feature>